<gene>
    <name evidence="2" type="ORF">IPA_03315</name>
</gene>
<dbReference type="PANTHER" id="PTHR34934:SF1">
    <property type="entry name" value="FLAVIN-DEPENDENT THYMIDYLATE SYNTHASE"/>
    <property type="match status" value="1"/>
</dbReference>
<name>A0A977K9B0_9CREN</name>
<proteinExistence type="predicted"/>
<dbReference type="Proteomes" id="UP001063698">
    <property type="component" value="Chromosome"/>
</dbReference>
<evidence type="ECO:0000313" key="2">
    <source>
        <dbReference type="EMBL" id="UXD21354.1"/>
    </source>
</evidence>
<dbReference type="AlphaFoldDB" id="A0A977K9B0"/>
<dbReference type="PROSITE" id="PS51331">
    <property type="entry name" value="THYX"/>
    <property type="match status" value="1"/>
</dbReference>
<evidence type="ECO:0000313" key="3">
    <source>
        <dbReference type="Proteomes" id="UP001063698"/>
    </source>
</evidence>
<dbReference type="GO" id="GO:0070402">
    <property type="term" value="F:NADPH binding"/>
    <property type="evidence" value="ECO:0007669"/>
    <property type="project" value="TreeGrafter"/>
</dbReference>
<reference evidence="2" key="1">
    <citation type="submission" date="2013-11" db="EMBL/GenBank/DDBJ databases">
        <title>Comparative genomics of Ignicoccus.</title>
        <authorList>
            <person name="Podar M."/>
        </authorList>
    </citation>
    <scope>NUCLEOTIDE SEQUENCE</scope>
    <source>
        <strain evidence="2">DSM 13166</strain>
    </source>
</reference>
<dbReference type="GO" id="GO:0050660">
    <property type="term" value="F:flavin adenine dinucleotide binding"/>
    <property type="evidence" value="ECO:0007669"/>
    <property type="project" value="UniProtKB-UniRule"/>
</dbReference>
<dbReference type="InterPro" id="IPR036098">
    <property type="entry name" value="Thymidylate_synthase_ThyX_sf"/>
</dbReference>
<dbReference type="CDD" id="cd20175">
    <property type="entry name" value="ThyX"/>
    <property type="match status" value="1"/>
</dbReference>
<evidence type="ECO:0000256" key="1">
    <source>
        <dbReference type="NCBIfam" id="TIGR02170"/>
    </source>
</evidence>
<dbReference type="EMBL" id="CP006868">
    <property type="protein sequence ID" value="UXD21354.1"/>
    <property type="molecule type" value="Genomic_DNA"/>
</dbReference>
<dbReference type="GO" id="GO:0050797">
    <property type="term" value="F:thymidylate synthase (FAD) activity"/>
    <property type="evidence" value="ECO:0007669"/>
    <property type="project" value="UniProtKB-UniRule"/>
</dbReference>
<dbReference type="GO" id="GO:0006231">
    <property type="term" value="P:dTMP biosynthetic process"/>
    <property type="evidence" value="ECO:0007669"/>
    <property type="project" value="UniProtKB-UniRule"/>
</dbReference>
<dbReference type="EC" id="2.1.1.148" evidence="1"/>
<dbReference type="InterPro" id="IPR003669">
    <property type="entry name" value="Thymidylate_synthase_ThyX"/>
</dbReference>
<accession>A0A977K9B0</accession>
<dbReference type="NCBIfam" id="TIGR02170">
    <property type="entry name" value="thyX"/>
    <property type="match status" value="1"/>
</dbReference>
<sequence>MIEEDSLICVPSPMEKKTTVCLIAYNKPLLDEDPRRLPLLAVKTSTGKVIEKGIWHYLTREWKEGWSGWLSQAPNSFPSVLEHITFTFFIDGISRVTSHQLVRHRLVSFTQESQRYTENRILKVVDAKDLEDAFAKWSAVLGRGEREVVEELCVLPVKDFWRSCAASVLEYLTCRINGKRMEDCRYALPQAVRTSIMMTLNARELLHVIELRADRRAQWEIRGVALALKDLARRIVPEIFTK</sequence>
<dbReference type="PANTHER" id="PTHR34934">
    <property type="entry name" value="FLAVIN-DEPENDENT THYMIDYLATE SYNTHASE"/>
    <property type="match status" value="1"/>
</dbReference>
<dbReference type="Pfam" id="PF02511">
    <property type="entry name" value="Thy1"/>
    <property type="match status" value="1"/>
</dbReference>
<dbReference type="SUPFAM" id="SSF69796">
    <property type="entry name" value="Thymidylate synthase-complementing protein Thy1"/>
    <property type="match status" value="1"/>
</dbReference>
<dbReference type="Gene3D" id="3.30.1360.170">
    <property type="match status" value="1"/>
</dbReference>
<organism evidence="2 3">
    <name type="scientific">Ignicoccus pacificus DSM 13166</name>
    <dbReference type="NCBI Taxonomy" id="940294"/>
    <lineage>
        <taxon>Archaea</taxon>
        <taxon>Thermoproteota</taxon>
        <taxon>Thermoprotei</taxon>
        <taxon>Desulfurococcales</taxon>
        <taxon>Desulfurococcaceae</taxon>
        <taxon>Ignicoccus</taxon>
    </lineage>
</organism>
<keyword evidence="3" id="KW-1185">Reference proteome</keyword>
<dbReference type="GO" id="GO:0004799">
    <property type="term" value="F:thymidylate synthase activity"/>
    <property type="evidence" value="ECO:0007669"/>
    <property type="project" value="TreeGrafter"/>
</dbReference>
<protein>
    <recommendedName>
        <fullName evidence="1">FAD-dependent thymidylate synthase</fullName>
        <ecNumber evidence="1">2.1.1.148</ecNumber>
    </recommendedName>
</protein>
<dbReference type="KEGG" id="ipc:IPA_03315"/>